<keyword evidence="4 14" id="KW-0645">Protease</keyword>
<feature type="transmembrane region" description="Helical" evidence="14">
    <location>
        <begin position="147"/>
        <end position="170"/>
    </location>
</feature>
<evidence type="ECO:0000256" key="13">
    <source>
        <dbReference type="ARBA" id="ARBA00023136"/>
    </source>
</evidence>
<keyword evidence="13 14" id="KW-0472">Membrane</keyword>
<keyword evidence="11 14" id="KW-0482">Metalloprotease</keyword>
<dbReference type="InterPro" id="IPR046342">
    <property type="entry name" value="CBS_dom_sf"/>
</dbReference>
<comment type="caution">
    <text evidence="16">The sequence shown here is derived from an EMBL/GenBank/DDBJ whole genome shotgun (WGS) entry which is preliminary data.</text>
</comment>
<dbReference type="GO" id="GO:0008233">
    <property type="term" value="F:peptidase activity"/>
    <property type="evidence" value="ECO:0007669"/>
    <property type="project" value="UniProtKB-KW"/>
</dbReference>
<evidence type="ECO:0000256" key="10">
    <source>
        <dbReference type="ARBA" id="ARBA00022989"/>
    </source>
</evidence>
<evidence type="ECO:0000256" key="4">
    <source>
        <dbReference type="ARBA" id="ARBA00022670"/>
    </source>
</evidence>
<feature type="domain" description="Peptidase M50" evidence="15">
    <location>
        <begin position="65"/>
        <end position="137"/>
    </location>
</feature>
<comment type="cofactor">
    <cofactor evidence="14">
        <name>Zn(2+)</name>
        <dbReference type="ChEBI" id="CHEBI:29105"/>
    </cofactor>
    <text evidence="14">Binds 1 zinc ion per subunit.</text>
</comment>
<dbReference type="EMBL" id="JANFLP010000008">
    <property type="protein sequence ID" value="MCQ1950214.1"/>
    <property type="molecule type" value="Genomic_DNA"/>
</dbReference>
<proteinExistence type="inferred from homology"/>
<dbReference type="InterPro" id="IPR008915">
    <property type="entry name" value="Peptidase_M50"/>
</dbReference>
<evidence type="ECO:0000256" key="12">
    <source>
        <dbReference type="ARBA" id="ARBA00023122"/>
    </source>
</evidence>
<gene>
    <name evidence="16" type="ORF">NNX28_09765</name>
</gene>
<feature type="transmembrane region" description="Helical" evidence="14">
    <location>
        <begin position="221"/>
        <end position="243"/>
    </location>
</feature>
<keyword evidence="12" id="KW-0129">CBS domain</keyword>
<feature type="transmembrane region" description="Helical" evidence="14">
    <location>
        <begin position="115"/>
        <end position="135"/>
    </location>
</feature>
<evidence type="ECO:0000313" key="17">
    <source>
        <dbReference type="Proteomes" id="UP001206924"/>
    </source>
</evidence>
<evidence type="ECO:0000256" key="1">
    <source>
        <dbReference type="ARBA" id="ARBA00004651"/>
    </source>
</evidence>
<evidence type="ECO:0000256" key="6">
    <source>
        <dbReference type="ARBA" id="ARBA00022723"/>
    </source>
</evidence>
<dbReference type="PANTHER" id="PTHR39188:SF3">
    <property type="entry name" value="STAGE IV SPORULATION PROTEIN FB"/>
    <property type="match status" value="1"/>
</dbReference>
<keyword evidence="5 14" id="KW-0812">Transmembrane</keyword>
<evidence type="ECO:0000256" key="9">
    <source>
        <dbReference type="ARBA" id="ARBA00022833"/>
    </source>
</evidence>
<keyword evidence="9 14" id="KW-0862">Zinc</keyword>
<keyword evidence="10 14" id="KW-1133">Transmembrane helix</keyword>
<reference evidence="16 17" key="1">
    <citation type="submission" date="2022-07" db="EMBL/GenBank/DDBJ databases">
        <title>Novel species in genus Arthrobacter.</title>
        <authorList>
            <person name="Liu Y."/>
        </authorList>
    </citation>
    <scope>NUCLEOTIDE SEQUENCE [LARGE SCALE GENOMIC DNA]</scope>
    <source>
        <strain evidence="17">zg-Y859</strain>
    </source>
</reference>
<comment type="subcellular location">
    <subcellularLocation>
        <location evidence="1 14">Cell membrane</location>
        <topology evidence="1 14">Multi-pass membrane protein</topology>
    </subcellularLocation>
</comment>
<name>A0ABT1NUP4_9MICC</name>
<keyword evidence="8 14" id="KW-0378">Hydrolase</keyword>
<keyword evidence="6 14" id="KW-0479">Metal-binding</keyword>
<evidence type="ECO:0000256" key="14">
    <source>
        <dbReference type="PIRNR" id="PIRNR006404"/>
    </source>
</evidence>
<keyword evidence="7" id="KW-0677">Repeat</keyword>
<feature type="transmembrane region" description="Helical" evidence="14">
    <location>
        <begin position="55"/>
        <end position="74"/>
    </location>
</feature>
<evidence type="ECO:0000259" key="15">
    <source>
        <dbReference type="Pfam" id="PF02163"/>
    </source>
</evidence>
<sequence length="384" mass="39427">MSSNGPAGTERREGIPLGSIAGVPVTLAYSWFLIAALIVAVFGPQVREAFPRLGAGAFAVALGYAVLLLLSVLAHEAAHALTARAYHWPTSKIVLTLWGGHTQFGDLRSTPGRSLLVALAGPAANFLLAAAGFGVLQLVPEGSVAELVTFIFVSANVLIAVFNVLPGLPLDGGRIVESAVWKITGSQERGTVAAGWAGRIISVLLLAAVFIPPYLRGEAPALSLVLLAALLCGFLWMGAGAAISNARVRLRLPQVSAGALMEPAVSLPGRASVGEALRLAREYPDAAVLVTAATGQPEAVVDRGALASVPDEQAGQVPVSAVARPLAAGAYVPEAAAGQELVQYLAKLQGSEYAVIDRDGTVTGLLRQAAVVAAVTGKPARPQR</sequence>
<dbReference type="Proteomes" id="UP001206924">
    <property type="component" value="Unassembled WGS sequence"/>
</dbReference>
<evidence type="ECO:0000256" key="11">
    <source>
        <dbReference type="ARBA" id="ARBA00023049"/>
    </source>
</evidence>
<feature type="domain" description="Peptidase M50" evidence="15">
    <location>
        <begin position="144"/>
        <end position="196"/>
    </location>
</feature>
<evidence type="ECO:0000256" key="7">
    <source>
        <dbReference type="ARBA" id="ARBA00022737"/>
    </source>
</evidence>
<comment type="similarity">
    <text evidence="2 14">Belongs to the peptidase M50B family.</text>
</comment>
<evidence type="ECO:0000256" key="2">
    <source>
        <dbReference type="ARBA" id="ARBA00007931"/>
    </source>
</evidence>
<dbReference type="Pfam" id="PF02163">
    <property type="entry name" value="Peptidase_M50"/>
    <property type="match status" value="2"/>
</dbReference>
<evidence type="ECO:0000256" key="5">
    <source>
        <dbReference type="ARBA" id="ARBA00022692"/>
    </source>
</evidence>
<dbReference type="RefSeq" id="WP_255865616.1">
    <property type="nucleotide sequence ID" value="NZ_CP104263.1"/>
</dbReference>
<dbReference type="GO" id="GO:0006508">
    <property type="term" value="P:proteolysis"/>
    <property type="evidence" value="ECO:0007669"/>
    <property type="project" value="UniProtKB-KW"/>
</dbReference>
<accession>A0ABT1NUP4</accession>
<dbReference type="InterPro" id="IPR016483">
    <property type="entry name" value="UCP006404_Pept_M50_CBS"/>
</dbReference>
<dbReference type="SUPFAM" id="SSF54631">
    <property type="entry name" value="CBS-domain pair"/>
    <property type="match status" value="1"/>
</dbReference>
<feature type="transmembrane region" description="Helical" evidence="14">
    <location>
        <begin position="191"/>
        <end position="215"/>
    </location>
</feature>
<feature type="transmembrane region" description="Helical" evidence="14">
    <location>
        <begin position="20"/>
        <end position="43"/>
    </location>
</feature>
<evidence type="ECO:0000313" key="16">
    <source>
        <dbReference type="EMBL" id="MCQ1950214.1"/>
    </source>
</evidence>
<dbReference type="PIRSF" id="PIRSF006404">
    <property type="entry name" value="UCP006404_Pept_M50_CBS"/>
    <property type="match status" value="1"/>
</dbReference>
<organism evidence="16 17">
    <name type="scientific">Arthrobacter jinronghuae</name>
    <dbReference type="NCBI Taxonomy" id="2964609"/>
    <lineage>
        <taxon>Bacteria</taxon>
        <taxon>Bacillati</taxon>
        <taxon>Actinomycetota</taxon>
        <taxon>Actinomycetes</taxon>
        <taxon>Micrococcales</taxon>
        <taxon>Micrococcaceae</taxon>
        <taxon>Arthrobacter</taxon>
    </lineage>
</organism>
<keyword evidence="3 14" id="KW-1003">Cell membrane</keyword>
<evidence type="ECO:0000256" key="8">
    <source>
        <dbReference type="ARBA" id="ARBA00022801"/>
    </source>
</evidence>
<keyword evidence="17" id="KW-1185">Reference proteome</keyword>
<evidence type="ECO:0000256" key="3">
    <source>
        <dbReference type="ARBA" id="ARBA00022475"/>
    </source>
</evidence>
<protein>
    <recommendedName>
        <fullName evidence="14">Zinc metalloprotease</fullName>
    </recommendedName>
</protein>
<dbReference type="PANTHER" id="PTHR39188">
    <property type="entry name" value="MEMBRANE-ASSOCIATED ZINC METALLOPROTEASE M50B"/>
    <property type="match status" value="1"/>
</dbReference>